<feature type="transmembrane region" description="Helical" evidence="7">
    <location>
        <begin position="425"/>
        <end position="446"/>
    </location>
</feature>
<accession>A0ABV8JEK2</accession>
<keyword evidence="4 7" id="KW-1133">Transmembrane helix</keyword>
<comment type="subcellular location">
    <subcellularLocation>
        <location evidence="1">Cell membrane</location>
        <topology evidence="1">Multi-pass membrane protein</topology>
    </subcellularLocation>
    <subcellularLocation>
        <location evidence="6">Membrane</location>
        <topology evidence="6">Multi-pass membrane protein</topology>
    </subcellularLocation>
</comment>
<comment type="similarity">
    <text evidence="2">Belongs to the complex I subunit 4 family.</text>
</comment>
<organism evidence="9 10">
    <name type="scientific">Salinithrix halophila</name>
    <dbReference type="NCBI Taxonomy" id="1485204"/>
    <lineage>
        <taxon>Bacteria</taxon>
        <taxon>Bacillati</taxon>
        <taxon>Bacillota</taxon>
        <taxon>Bacilli</taxon>
        <taxon>Bacillales</taxon>
        <taxon>Thermoactinomycetaceae</taxon>
        <taxon>Salinithrix</taxon>
    </lineage>
</organism>
<dbReference type="EMBL" id="JBHSAP010000015">
    <property type="protein sequence ID" value="MFC4077376.1"/>
    <property type="molecule type" value="Genomic_DNA"/>
</dbReference>
<feature type="transmembrane region" description="Helical" evidence="7">
    <location>
        <begin position="6"/>
        <end position="24"/>
    </location>
</feature>
<protein>
    <submittedName>
        <fullName evidence="9">NuoM family protein</fullName>
    </submittedName>
</protein>
<keyword evidence="5 7" id="KW-0472">Membrane</keyword>
<feature type="transmembrane region" description="Helical" evidence="7">
    <location>
        <begin position="95"/>
        <end position="113"/>
    </location>
</feature>
<feature type="transmembrane region" description="Helical" evidence="7">
    <location>
        <begin position="293"/>
        <end position="312"/>
    </location>
</feature>
<evidence type="ECO:0000256" key="4">
    <source>
        <dbReference type="ARBA" id="ARBA00022989"/>
    </source>
</evidence>
<evidence type="ECO:0000256" key="3">
    <source>
        <dbReference type="ARBA" id="ARBA00022692"/>
    </source>
</evidence>
<dbReference type="InterPro" id="IPR010227">
    <property type="entry name" value="NADH_Q_OxRdtase_chainM/4"/>
</dbReference>
<dbReference type="Pfam" id="PF00361">
    <property type="entry name" value="Proton_antipo_M"/>
    <property type="match status" value="1"/>
</dbReference>
<feature type="transmembrane region" description="Helical" evidence="7">
    <location>
        <begin position="143"/>
        <end position="164"/>
    </location>
</feature>
<evidence type="ECO:0000256" key="2">
    <source>
        <dbReference type="ARBA" id="ARBA00009025"/>
    </source>
</evidence>
<reference evidence="10" key="1">
    <citation type="journal article" date="2019" name="Int. J. Syst. Evol. Microbiol.">
        <title>The Global Catalogue of Microorganisms (GCM) 10K type strain sequencing project: providing services to taxonomists for standard genome sequencing and annotation.</title>
        <authorList>
            <consortium name="The Broad Institute Genomics Platform"/>
            <consortium name="The Broad Institute Genome Sequencing Center for Infectious Disease"/>
            <person name="Wu L."/>
            <person name="Ma J."/>
        </authorList>
    </citation>
    <scope>NUCLEOTIDE SEQUENCE [LARGE SCALE GENOMIC DNA]</scope>
    <source>
        <strain evidence="10">IBRC-M 10813</strain>
    </source>
</reference>
<dbReference type="InterPro" id="IPR003918">
    <property type="entry name" value="NADH_UbQ_OxRdtase"/>
</dbReference>
<evidence type="ECO:0000259" key="8">
    <source>
        <dbReference type="Pfam" id="PF00361"/>
    </source>
</evidence>
<feature type="transmembrane region" description="Helical" evidence="7">
    <location>
        <begin position="319"/>
        <end position="340"/>
    </location>
</feature>
<evidence type="ECO:0000313" key="9">
    <source>
        <dbReference type="EMBL" id="MFC4077376.1"/>
    </source>
</evidence>
<keyword evidence="3 6" id="KW-0812">Transmembrane</keyword>
<evidence type="ECO:0000256" key="6">
    <source>
        <dbReference type="RuleBase" id="RU000320"/>
    </source>
</evidence>
<gene>
    <name evidence="9" type="ORF">ACFOUO_11250</name>
</gene>
<feature type="transmembrane region" description="Helical" evidence="7">
    <location>
        <begin position="259"/>
        <end position="281"/>
    </location>
</feature>
<name>A0ABV8JEK2_9BACL</name>
<evidence type="ECO:0000313" key="10">
    <source>
        <dbReference type="Proteomes" id="UP001595843"/>
    </source>
</evidence>
<feature type="transmembrane region" description="Helical" evidence="7">
    <location>
        <begin position="173"/>
        <end position="195"/>
    </location>
</feature>
<feature type="transmembrane region" description="Helical" evidence="7">
    <location>
        <begin position="36"/>
        <end position="54"/>
    </location>
</feature>
<evidence type="ECO:0000256" key="7">
    <source>
        <dbReference type="SAM" id="Phobius"/>
    </source>
</evidence>
<dbReference type="InterPro" id="IPR001750">
    <property type="entry name" value="ND/Mrp_TM"/>
</dbReference>
<keyword evidence="10" id="KW-1185">Reference proteome</keyword>
<feature type="transmembrane region" description="Helical" evidence="7">
    <location>
        <begin position="346"/>
        <end position="367"/>
    </location>
</feature>
<feature type="transmembrane region" description="Helical" evidence="7">
    <location>
        <begin position="467"/>
        <end position="486"/>
    </location>
</feature>
<dbReference type="NCBIfam" id="TIGR01972">
    <property type="entry name" value="NDH_I_M"/>
    <property type="match status" value="1"/>
</dbReference>
<sequence length="505" mass="55330">MLIKTLPSWIVFSPLLGAAVILFFPREKSGWIRRIGWLGTLPPLLFSLFLYARFDAGIQGVQFGQNIPWFSIPLPQGKSWPIAYQLGVDGLSMPLMLLAALIASLAAIASLYIKERHKEYFLLFLLLEMGTLGVFLARNLFLFFLFFEVTLVAMFFLIGIWGYVHREKTANQFLLYNGLGSAFMLIGFLGILALFQTLDFNQLQAVLSDPRTSPLLEQGMVNRLMWGIFLCLALAFAIKLPIFPFHTWMLKVHTEAPPAVVMIHAGVLLKMGAYGMIRFGVELFPEQVKASASVLALLGLVNILYGAVLAFTQKDLKRVLAYSSVSHMGIILFGIASLNLVGLQGAVFQAVSHGFIAALLFFFVASLHERMRTTMIAELGGLARSMPVLMGIFLAGGLALLGLPGTSGFISEFLAFLGLFESQPVVAAVGTIGLVLTAVYSLRAVLSTSFGPISERWQNLRDIRWAEAGPMLVLLSLILLIGVWPATLEAPIQTTLQLIAARIGG</sequence>
<proteinExistence type="inferred from homology"/>
<dbReference type="PANTHER" id="PTHR43507:SF1">
    <property type="entry name" value="NADH-UBIQUINONE OXIDOREDUCTASE CHAIN 4"/>
    <property type="match status" value="1"/>
</dbReference>
<feature type="transmembrane region" description="Helical" evidence="7">
    <location>
        <begin position="388"/>
        <end position="405"/>
    </location>
</feature>
<dbReference type="PRINTS" id="PR01437">
    <property type="entry name" value="NUOXDRDTASE4"/>
</dbReference>
<feature type="transmembrane region" description="Helical" evidence="7">
    <location>
        <begin position="120"/>
        <end position="137"/>
    </location>
</feature>
<dbReference type="PANTHER" id="PTHR43507">
    <property type="entry name" value="NADH-UBIQUINONE OXIDOREDUCTASE CHAIN 4"/>
    <property type="match status" value="1"/>
</dbReference>
<comment type="caution">
    <text evidence="9">The sequence shown here is derived from an EMBL/GenBank/DDBJ whole genome shotgun (WGS) entry which is preliminary data.</text>
</comment>
<feature type="domain" description="NADH:quinone oxidoreductase/Mrp antiporter transmembrane" evidence="8">
    <location>
        <begin position="137"/>
        <end position="436"/>
    </location>
</feature>
<feature type="transmembrane region" description="Helical" evidence="7">
    <location>
        <begin position="224"/>
        <end position="247"/>
    </location>
</feature>
<dbReference type="Proteomes" id="UP001595843">
    <property type="component" value="Unassembled WGS sequence"/>
</dbReference>
<evidence type="ECO:0000256" key="1">
    <source>
        <dbReference type="ARBA" id="ARBA00004651"/>
    </source>
</evidence>
<evidence type="ECO:0000256" key="5">
    <source>
        <dbReference type="ARBA" id="ARBA00023136"/>
    </source>
</evidence>
<dbReference type="RefSeq" id="WP_380705559.1">
    <property type="nucleotide sequence ID" value="NZ_JBHSAP010000015.1"/>
</dbReference>